<evidence type="ECO:0000313" key="2">
    <source>
        <dbReference type="Proteomes" id="UP000309561"/>
    </source>
</evidence>
<dbReference type="Gene3D" id="2.115.10.20">
    <property type="entry name" value="Glycosyl hydrolase domain, family 43"/>
    <property type="match status" value="2"/>
</dbReference>
<accession>A0A4U2Z8U6</accession>
<protein>
    <recommendedName>
        <fullName evidence="3">Glycosyl hydrolase family 32 N-terminal domain-containing protein</fullName>
    </recommendedName>
</protein>
<dbReference type="EMBL" id="SZPX01000005">
    <property type="protein sequence ID" value="TKI69411.1"/>
    <property type="molecule type" value="Genomic_DNA"/>
</dbReference>
<sequence length="306" mass="35454">MKWEKKGLIYQPPKDNSWRDNSALTPTAFLLDEKTIRIYVSFRDSQGVGRIGYVDVDANNPSNILKISDKPVLDIGKDGMFDDNGVILGDLIRVDNKIHMYYVGFQLVKKSKFLAYSGLAISEDNGETFTRYKHTPIMDREDEALYIRAIHSVIYEDKKFKFWYATGSGWETINGVDYPQYDINYIESYDGIHFKENGIKCIENNKNNFEYRIGRPRTYKKNNLYIMNFTYGTTDGRYIAGHAVSFDGIKWERDDKNLGIELSKEGWDSIHLSYPSIVKTKDKTYMFYNGNNMGEDGFGYAELIEE</sequence>
<evidence type="ECO:0008006" key="3">
    <source>
        <dbReference type="Google" id="ProtNLM"/>
    </source>
</evidence>
<name>A0A4U2Z8U6_9BACT</name>
<keyword evidence="2" id="KW-1185">Reference proteome</keyword>
<evidence type="ECO:0000313" key="1">
    <source>
        <dbReference type="EMBL" id="TKI69411.1"/>
    </source>
</evidence>
<dbReference type="PANTHER" id="PTHR35279:SF1">
    <property type="entry name" value="ARABINANASE_LEVANSUCRASE_INVERTASE"/>
    <property type="match status" value="1"/>
</dbReference>
<dbReference type="PANTHER" id="PTHR35279">
    <property type="match status" value="1"/>
</dbReference>
<dbReference type="Proteomes" id="UP000309561">
    <property type="component" value="Unassembled WGS sequence"/>
</dbReference>
<dbReference type="RefSeq" id="WP_137014007.1">
    <property type="nucleotide sequence ID" value="NZ_SZPX01000005.1"/>
</dbReference>
<organism evidence="1 2">
    <name type="scientific">Sulfurimonas crateris</name>
    <dbReference type="NCBI Taxonomy" id="2574727"/>
    <lineage>
        <taxon>Bacteria</taxon>
        <taxon>Pseudomonadati</taxon>
        <taxon>Campylobacterota</taxon>
        <taxon>Epsilonproteobacteria</taxon>
        <taxon>Campylobacterales</taxon>
        <taxon>Sulfurimonadaceae</taxon>
        <taxon>Sulfurimonas</taxon>
    </lineage>
</organism>
<dbReference type="OrthoDB" id="7064503at2"/>
<proteinExistence type="predicted"/>
<dbReference type="SUPFAM" id="SSF75005">
    <property type="entry name" value="Arabinanase/levansucrase/invertase"/>
    <property type="match status" value="1"/>
</dbReference>
<dbReference type="AlphaFoldDB" id="A0A4U2Z8U6"/>
<dbReference type="InterPro" id="IPR023296">
    <property type="entry name" value="Glyco_hydro_beta-prop_sf"/>
</dbReference>
<gene>
    <name evidence="1" type="ORF">FCU45_07820</name>
</gene>
<reference evidence="1 2" key="1">
    <citation type="submission" date="2019-04" db="EMBL/GenBank/DDBJ databases">
        <title>Sulfurimonas crateris sp. nov. a facultative anaerobic sulfur-oxidizing chemolithautotrophic bacterium isolated from a terrestrial mud vulcano.</title>
        <authorList>
            <person name="Ratnikova N.M."/>
            <person name="Slobodkin A.I."/>
            <person name="Merkel A.Y."/>
            <person name="Novikov A."/>
            <person name="Bonch-Osmolovskaya E.A."/>
            <person name="Slobodkina G.B."/>
        </authorList>
    </citation>
    <scope>NUCLEOTIDE SEQUENCE [LARGE SCALE GENOMIC DNA]</scope>
    <source>
        <strain evidence="1 2">SN118</strain>
    </source>
</reference>
<comment type="caution">
    <text evidence="1">The sequence shown here is derived from an EMBL/GenBank/DDBJ whole genome shotgun (WGS) entry which is preliminary data.</text>
</comment>